<gene>
    <name evidence="5" type="ORF">ACFPP7_22540</name>
</gene>
<dbReference type="PANTHER" id="PTHR30290">
    <property type="entry name" value="PERIPLASMIC BINDING COMPONENT OF ABC TRANSPORTER"/>
    <property type="match status" value="1"/>
</dbReference>
<reference evidence="6" key="1">
    <citation type="journal article" date="2019" name="Int. J. Syst. Evol. Microbiol.">
        <title>The Global Catalogue of Microorganisms (GCM) 10K type strain sequencing project: providing services to taxonomists for standard genome sequencing and annotation.</title>
        <authorList>
            <consortium name="The Broad Institute Genomics Platform"/>
            <consortium name="The Broad Institute Genome Sequencing Center for Infectious Disease"/>
            <person name="Wu L."/>
            <person name="Ma J."/>
        </authorList>
    </citation>
    <scope>NUCLEOTIDE SEQUENCE [LARGE SCALE GENOMIC DNA]</scope>
    <source>
        <strain evidence="6">CGMCC 4.7277</strain>
    </source>
</reference>
<dbReference type="RefSeq" id="WP_068834767.1">
    <property type="nucleotide sequence ID" value="NZ_JBHSMX010000066.1"/>
</dbReference>
<dbReference type="EMBL" id="JBHSMX010000066">
    <property type="protein sequence ID" value="MFC5523674.1"/>
    <property type="molecule type" value="Genomic_DNA"/>
</dbReference>
<feature type="chain" id="PRO_5045181367" evidence="3">
    <location>
        <begin position="36"/>
        <end position="545"/>
    </location>
</feature>
<dbReference type="PANTHER" id="PTHR30290:SF38">
    <property type="entry name" value="D,D-DIPEPTIDE-BINDING PERIPLASMIC PROTEIN DDPA-RELATED"/>
    <property type="match status" value="1"/>
</dbReference>
<dbReference type="InterPro" id="IPR030678">
    <property type="entry name" value="Peptide/Ni-bd"/>
</dbReference>
<dbReference type="Gene3D" id="3.10.105.10">
    <property type="entry name" value="Dipeptide-binding Protein, Domain 3"/>
    <property type="match status" value="1"/>
</dbReference>
<dbReference type="PROSITE" id="PS01040">
    <property type="entry name" value="SBP_BACTERIAL_5"/>
    <property type="match status" value="1"/>
</dbReference>
<dbReference type="InterPro" id="IPR023765">
    <property type="entry name" value="SBP_5_CS"/>
</dbReference>
<organism evidence="5 6">
    <name type="scientific">Polaromonas jejuensis</name>
    <dbReference type="NCBI Taxonomy" id="457502"/>
    <lineage>
        <taxon>Bacteria</taxon>
        <taxon>Pseudomonadati</taxon>
        <taxon>Pseudomonadota</taxon>
        <taxon>Betaproteobacteria</taxon>
        <taxon>Burkholderiales</taxon>
        <taxon>Comamonadaceae</taxon>
        <taxon>Polaromonas</taxon>
    </lineage>
</organism>
<accession>A0ABW0QLS0</accession>
<keyword evidence="2 3" id="KW-0732">Signal</keyword>
<evidence type="ECO:0000256" key="1">
    <source>
        <dbReference type="ARBA" id="ARBA00005695"/>
    </source>
</evidence>
<dbReference type="Pfam" id="PF00496">
    <property type="entry name" value="SBP_bac_5"/>
    <property type="match status" value="1"/>
</dbReference>
<feature type="signal peptide" evidence="3">
    <location>
        <begin position="1"/>
        <end position="35"/>
    </location>
</feature>
<dbReference type="InterPro" id="IPR000914">
    <property type="entry name" value="SBP_5_dom"/>
</dbReference>
<dbReference type="SUPFAM" id="SSF53850">
    <property type="entry name" value="Periplasmic binding protein-like II"/>
    <property type="match status" value="1"/>
</dbReference>
<dbReference type="CDD" id="cd08493">
    <property type="entry name" value="PBP2_DppA_like"/>
    <property type="match status" value="1"/>
</dbReference>
<dbReference type="Gene3D" id="3.40.190.10">
    <property type="entry name" value="Periplasmic binding protein-like II"/>
    <property type="match status" value="1"/>
</dbReference>
<comment type="similarity">
    <text evidence="1">Belongs to the bacterial solute-binding protein 5 family.</text>
</comment>
<proteinExistence type="inferred from homology"/>
<evidence type="ECO:0000313" key="6">
    <source>
        <dbReference type="Proteomes" id="UP001596084"/>
    </source>
</evidence>
<name>A0ABW0QLS0_9BURK</name>
<sequence length="545" mass="61078">MIQTQPRASRLRPVQRALLCAVALPALLALSPVSAKTLVFCSEGSPENFYPGVNTTGTSFDANEPVYNRLVEFEYGGTKVVPGLAEKWDISADGKEYTFHLRKGVKWHGTSKSFKPTRDFNADDVLFMFERQWKEDNPYFKVTSPNHSYFGDMGMPKLLKSVEKVNDYTVKITLDKPEAPFLSNLAMPYAAVQSKEYADAMLKAGTPEKIDQDPIGTGPFYLVQYQKDAIIRYKAFPQYFGGRAKIDDLVYSITPDASVRWAKLQKGECHVMPYPNPADLDAIRKDPNIQIVEQPGLNVGYMAYNTTKKPFDDVRVRKAINMAINKKAIVDGVYLGTGIAAKNPIPPTMAAYNNAIKDDEYNPEAAKKLLAQAGYPNGFTTDLWAMPLQRPYNPNAKRIAELMQADLVKVGVTAEIKSFEWGEYRKRLQAGEHQMGMLGWTGDNGDPDNFMYTLLGCASAQSASGSNIAKFCYQPYEDLVLKAKTVTNPAERNKLYQQAQVIFKEQAPWFTIAHAVQLKPIRKNVIGYKNSPFGRHNFYAVDIKE</sequence>
<evidence type="ECO:0000256" key="3">
    <source>
        <dbReference type="SAM" id="SignalP"/>
    </source>
</evidence>
<dbReference type="Proteomes" id="UP001596084">
    <property type="component" value="Unassembled WGS sequence"/>
</dbReference>
<dbReference type="PIRSF" id="PIRSF002741">
    <property type="entry name" value="MppA"/>
    <property type="match status" value="1"/>
</dbReference>
<protein>
    <submittedName>
        <fullName evidence="5">ABC transporter substrate-binding protein</fullName>
    </submittedName>
</protein>
<dbReference type="InterPro" id="IPR039424">
    <property type="entry name" value="SBP_5"/>
</dbReference>
<keyword evidence="6" id="KW-1185">Reference proteome</keyword>
<evidence type="ECO:0000313" key="5">
    <source>
        <dbReference type="EMBL" id="MFC5523674.1"/>
    </source>
</evidence>
<evidence type="ECO:0000256" key="2">
    <source>
        <dbReference type="ARBA" id="ARBA00022729"/>
    </source>
</evidence>
<dbReference type="Gene3D" id="3.90.76.10">
    <property type="entry name" value="Dipeptide-binding Protein, Domain 1"/>
    <property type="match status" value="1"/>
</dbReference>
<evidence type="ECO:0000259" key="4">
    <source>
        <dbReference type="Pfam" id="PF00496"/>
    </source>
</evidence>
<comment type="caution">
    <text evidence="5">The sequence shown here is derived from an EMBL/GenBank/DDBJ whole genome shotgun (WGS) entry which is preliminary data.</text>
</comment>
<feature type="domain" description="Solute-binding protein family 5" evidence="4">
    <location>
        <begin position="79"/>
        <end position="460"/>
    </location>
</feature>